<dbReference type="GO" id="GO:0006406">
    <property type="term" value="P:mRNA export from nucleus"/>
    <property type="evidence" value="ECO:0007669"/>
    <property type="project" value="TreeGrafter"/>
</dbReference>
<comment type="caution">
    <text evidence="5">The sequence shown here is derived from an EMBL/GenBank/DDBJ whole genome shotgun (WGS) entry which is preliminary data.</text>
</comment>
<dbReference type="PROSITE" id="PS50102">
    <property type="entry name" value="RRM"/>
    <property type="match status" value="1"/>
</dbReference>
<evidence type="ECO:0000259" key="4">
    <source>
        <dbReference type="PROSITE" id="PS50102"/>
    </source>
</evidence>
<dbReference type="AlphaFoldDB" id="A0A9P5NSE3"/>
<protein>
    <recommendedName>
        <fullName evidence="4">RRM domain-containing protein</fullName>
    </recommendedName>
</protein>
<name>A0A9P5NSE3_GYMJU</name>
<organism evidence="5 6">
    <name type="scientific">Gymnopilus junonius</name>
    <name type="common">Spectacular rustgill mushroom</name>
    <name type="synonym">Gymnopilus spectabilis subsp. junonius</name>
    <dbReference type="NCBI Taxonomy" id="109634"/>
    <lineage>
        <taxon>Eukaryota</taxon>
        <taxon>Fungi</taxon>
        <taxon>Dikarya</taxon>
        <taxon>Basidiomycota</taxon>
        <taxon>Agaricomycotina</taxon>
        <taxon>Agaricomycetes</taxon>
        <taxon>Agaricomycetidae</taxon>
        <taxon>Agaricales</taxon>
        <taxon>Agaricineae</taxon>
        <taxon>Hymenogastraceae</taxon>
        <taxon>Gymnopilus</taxon>
    </lineage>
</organism>
<dbReference type="SUPFAM" id="SSF54928">
    <property type="entry name" value="RNA-binding domain, RBD"/>
    <property type="match status" value="1"/>
</dbReference>
<dbReference type="InterPro" id="IPR035979">
    <property type="entry name" value="RBD_domain_sf"/>
</dbReference>
<dbReference type="Proteomes" id="UP000724874">
    <property type="component" value="Unassembled WGS sequence"/>
</dbReference>
<evidence type="ECO:0000313" key="6">
    <source>
        <dbReference type="Proteomes" id="UP000724874"/>
    </source>
</evidence>
<dbReference type="SMART" id="SM00360">
    <property type="entry name" value="RRM"/>
    <property type="match status" value="1"/>
</dbReference>
<evidence type="ECO:0000313" key="5">
    <source>
        <dbReference type="EMBL" id="KAF8903378.1"/>
    </source>
</evidence>
<dbReference type="Pfam" id="PF00076">
    <property type="entry name" value="RRM_1"/>
    <property type="match status" value="1"/>
</dbReference>
<feature type="domain" description="RRM" evidence="4">
    <location>
        <begin position="64"/>
        <end position="143"/>
    </location>
</feature>
<sequence>MPVQGRHPQYARSNVFHGPKHQVLGQSATRQAPPAWKISPNGTAASGQLLPASAKGKMVQESGSRIFLSKLPIDVGEKEVEELFRKTVGPLKESFLVYNSQGNSKGMAVVWFQRPGDAAVARAKYDGKIVDGRRPIKIEILVDGVPAPPPVKFPTPPSLLDRLAPSLPATTRNVNDISSPRPQQRAYRPLNVTPASADEIPVPPRRVRQKKGPKRVNKRASVNVADLDREMDDYRAAAPEYQLLTV</sequence>
<dbReference type="GO" id="GO:0003729">
    <property type="term" value="F:mRNA binding"/>
    <property type="evidence" value="ECO:0007669"/>
    <property type="project" value="TreeGrafter"/>
</dbReference>
<dbReference type="InterPro" id="IPR012677">
    <property type="entry name" value="Nucleotide-bd_a/b_plait_sf"/>
</dbReference>
<gene>
    <name evidence="5" type="ORF">CPB84DRAFT_1707077</name>
</gene>
<dbReference type="InterPro" id="IPR000504">
    <property type="entry name" value="RRM_dom"/>
</dbReference>
<keyword evidence="1 2" id="KW-0694">RNA-binding</keyword>
<evidence type="ECO:0000256" key="2">
    <source>
        <dbReference type="PROSITE-ProRule" id="PRU00176"/>
    </source>
</evidence>
<dbReference type="PANTHER" id="PTHR19965:SF35">
    <property type="entry name" value="RNA ANNEALING PROTEIN YRA1"/>
    <property type="match status" value="1"/>
</dbReference>
<dbReference type="Gene3D" id="3.30.70.330">
    <property type="match status" value="1"/>
</dbReference>
<feature type="compositionally biased region" description="Basic residues" evidence="3">
    <location>
        <begin position="205"/>
        <end position="218"/>
    </location>
</feature>
<evidence type="ECO:0000256" key="3">
    <source>
        <dbReference type="SAM" id="MobiDB-lite"/>
    </source>
</evidence>
<dbReference type="OrthoDB" id="346839at2759"/>
<dbReference type="GO" id="GO:0005634">
    <property type="term" value="C:nucleus"/>
    <property type="evidence" value="ECO:0007669"/>
    <property type="project" value="TreeGrafter"/>
</dbReference>
<evidence type="ECO:0000256" key="1">
    <source>
        <dbReference type="ARBA" id="ARBA00022884"/>
    </source>
</evidence>
<accession>A0A9P5NSE3</accession>
<feature type="compositionally biased region" description="Polar residues" evidence="3">
    <location>
        <begin position="170"/>
        <end position="182"/>
    </location>
</feature>
<feature type="region of interest" description="Disordered" evidence="3">
    <location>
        <begin position="170"/>
        <end position="221"/>
    </location>
</feature>
<dbReference type="EMBL" id="JADNYJ010000031">
    <property type="protein sequence ID" value="KAF8903378.1"/>
    <property type="molecule type" value="Genomic_DNA"/>
</dbReference>
<keyword evidence="6" id="KW-1185">Reference proteome</keyword>
<reference evidence="5" key="1">
    <citation type="submission" date="2020-11" db="EMBL/GenBank/DDBJ databases">
        <authorList>
            <consortium name="DOE Joint Genome Institute"/>
            <person name="Ahrendt S."/>
            <person name="Riley R."/>
            <person name="Andreopoulos W."/>
            <person name="LaButti K."/>
            <person name="Pangilinan J."/>
            <person name="Ruiz-duenas F.J."/>
            <person name="Barrasa J.M."/>
            <person name="Sanchez-Garcia M."/>
            <person name="Camarero S."/>
            <person name="Miyauchi S."/>
            <person name="Serrano A."/>
            <person name="Linde D."/>
            <person name="Babiker R."/>
            <person name="Drula E."/>
            <person name="Ayuso-Fernandez I."/>
            <person name="Pacheco R."/>
            <person name="Padilla G."/>
            <person name="Ferreira P."/>
            <person name="Barriuso J."/>
            <person name="Kellner H."/>
            <person name="Castanera R."/>
            <person name="Alfaro M."/>
            <person name="Ramirez L."/>
            <person name="Pisabarro A.G."/>
            <person name="Kuo A."/>
            <person name="Tritt A."/>
            <person name="Lipzen A."/>
            <person name="He G."/>
            <person name="Yan M."/>
            <person name="Ng V."/>
            <person name="Cullen D."/>
            <person name="Martin F."/>
            <person name="Rosso M.-N."/>
            <person name="Henrissat B."/>
            <person name="Hibbett D."/>
            <person name="Martinez A.T."/>
            <person name="Grigoriev I.V."/>
        </authorList>
    </citation>
    <scope>NUCLEOTIDE SEQUENCE</scope>
    <source>
        <strain evidence="5">AH 44721</strain>
    </source>
</reference>
<dbReference type="PANTHER" id="PTHR19965">
    <property type="entry name" value="RNA AND EXPORT FACTOR BINDING PROTEIN"/>
    <property type="match status" value="1"/>
</dbReference>
<proteinExistence type="predicted"/>
<dbReference type="InterPro" id="IPR051229">
    <property type="entry name" value="ALYREF_mRNA_export"/>
</dbReference>